<feature type="compositionally biased region" description="Basic residues" evidence="1">
    <location>
        <begin position="25"/>
        <end position="46"/>
    </location>
</feature>
<feature type="region of interest" description="Disordered" evidence="1">
    <location>
        <begin position="100"/>
        <end position="146"/>
    </location>
</feature>
<dbReference type="AlphaFoldDB" id="E9H4G9"/>
<feature type="compositionally biased region" description="Basic and acidic residues" evidence="1">
    <location>
        <begin position="100"/>
        <end position="114"/>
    </location>
</feature>
<feature type="region of interest" description="Disordered" evidence="1">
    <location>
        <begin position="1"/>
        <end position="46"/>
    </location>
</feature>
<feature type="compositionally biased region" description="Polar residues" evidence="1">
    <location>
        <begin position="13"/>
        <end position="23"/>
    </location>
</feature>
<keyword evidence="3" id="KW-1185">Reference proteome</keyword>
<evidence type="ECO:0000256" key="1">
    <source>
        <dbReference type="SAM" id="MobiDB-lite"/>
    </source>
</evidence>
<reference evidence="2 3" key="1">
    <citation type="journal article" date="2011" name="Science">
        <title>The ecoresponsive genome of Daphnia pulex.</title>
        <authorList>
            <person name="Colbourne J.K."/>
            <person name="Pfrender M.E."/>
            <person name="Gilbert D."/>
            <person name="Thomas W.K."/>
            <person name="Tucker A."/>
            <person name="Oakley T.H."/>
            <person name="Tokishita S."/>
            <person name="Aerts A."/>
            <person name="Arnold G.J."/>
            <person name="Basu M.K."/>
            <person name="Bauer D.J."/>
            <person name="Caceres C.E."/>
            <person name="Carmel L."/>
            <person name="Casola C."/>
            <person name="Choi J.H."/>
            <person name="Detter J.C."/>
            <person name="Dong Q."/>
            <person name="Dusheyko S."/>
            <person name="Eads B.D."/>
            <person name="Frohlich T."/>
            <person name="Geiler-Samerotte K.A."/>
            <person name="Gerlach D."/>
            <person name="Hatcher P."/>
            <person name="Jogdeo S."/>
            <person name="Krijgsveld J."/>
            <person name="Kriventseva E.V."/>
            <person name="Kultz D."/>
            <person name="Laforsch C."/>
            <person name="Lindquist E."/>
            <person name="Lopez J."/>
            <person name="Manak J.R."/>
            <person name="Muller J."/>
            <person name="Pangilinan J."/>
            <person name="Patwardhan R.P."/>
            <person name="Pitluck S."/>
            <person name="Pritham E.J."/>
            <person name="Rechtsteiner A."/>
            <person name="Rho M."/>
            <person name="Rogozin I.B."/>
            <person name="Sakarya O."/>
            <person name="Salamov A."/>
            <person name="Schaack S."/>
            <person name="Shapiro H."/>
            <person name="Shiga Y."/>
            <person name="Skalitzky C."/>
            <person name="Smith Z."/>
            <person name="Souvorov A."/>
            <person name="Sung W."/>
            <person name="Tang Z."/>
            <person name="Tsuchiya D."/>
            <person name="Tu H."/>
            <person name="Vos H."/>
            <person name="Wang M."/>
            <person name="Wolf Y.I."/>
            <person name="Yamagata H."/>
            <person name="Yamada T."/>
            <person name="Ye Y."/>
            <person name="Shaw J.R."/>
            <person name="Andrews J."/>
            <person name="Crease T.J."/>
            <person name="Tang H."/>
            <person name="Lucas S.M."/>
            <person name="Robertson H.M."/>
            <person name="Bork P."/>
            <person name="Koonin E.V."/>
            <person name="Zdobnov E.M."/>
            <person name="Grigoriev I.V."/>
            <person name="Lynch M."/>
            <person name="Boore J.L."/>
        </authorList>
    </citation>
    <scope>NUCLEOTIDE SEQUENCE [LARGE SCALE GENOMIC DNA]</scope>
</reference>
<dbReference type="HOGENOM" id="CLU_1009227_0_0_1"/>
<feature type="region of interest" description="Disordered" evidence="1">
    <location>
        <begin position="202"/>
        <end position="249"/>
    </location>
</feature>
<evidence type="ECO:0000313" key="2">
    <source>
        <dbReference type="EMBL" id="EFX73377.1"/>
    </source>
</evidence>
<protein>
    <submittedName>
        <fullName evidence="2">Uncharacterized protein</fullName>
    </submittedName>
</protein>
<feature type="compositionally biased region" description="Basic residues" evidence="1">
    <location>
        <begin position="132"/>
        <end position="145"/>
    </location>
</feature>
<accession>E9H4G9</accession>
<organism evidence="2 3">
    <name type="scientific">Daphnia pulex</name>
    <name type="common">Water flea</name>
    <dbReference type="NCBI Taxonomy" id="6669"/>
    <lineage>
        <taxon>Eukaryota</taxon>
        <taxon>Metazoa</taxon>
        <taxon>Ecdysozoa</taxon>
        <taxon>Arthropoda</taxon>
        <taxon>Crustacea</taxon>
        <taxon>Branchiopoda</taxon>
        <taxon>Diplostraca</taxon>
        <taxon>Cladocera</taxon>
        <taxon>Anomopoda</taxon>
        <taxon>Daphniidae</taxon>
        <taxon>Daphnia</taxon>
    </lineage>
</organism>
<proteinExistence type="predicted"/>
<gene>
    <name evidence="2" type="ORF">DAPPUDRAFT_325355</name>
</gene>
<evidence type="ECO:0000313" key="3">
    <source>
        <dbReference type="Proteomes" id="UP000000305"/>
    </source>
</evidence>
<feature type="compositionally biased region" description="Polar residues" evidence="1">
    <location>
        <begin position="219"/>
        <end position="231"/>
    </location>
</feature>
<dbReference type="EMBL" id="GL732591">
    <property type="protein sequence ID" value="EFX73377.1"/>
    <property type="molecule type" value="Genomic_DNA"/>
</dbReference>
<feature type="compositionally biased region" description="Basic and acidic residues" evidence="1">
    <location>
        <begin position="202"/>
        <end position="215"/>
    </location>
</feature>
<feature type="compositionally biased region" description="Basic residues" evidence="1">
    <location>
        <begin position="1"/>
        <end position="10"/>
    </location>
</feature>
<name>E9H4G9_DAPPU</name>
<dbReference type="InParanoid" id="E9H4G9"/>
<feature type="compositionally biased region" description="Polar residues" evidence="1">
    <location>
        <begin position="120"/>
        <end position="130"/>
    </location>
</feature>
<dbReference type="KEGG" id="dpx:DAPPUDRAFT_325355"/>
<dbReference type="Proteomes" id="UP000000305">
    <property type="component" value="Unassembled WGS sequence"/>
</dbReference>
<sequence>MKILKSKTKRLLNASQNKTNEQSHSSKRSTPGRKKKRKHRVSKSHRFANWIIKDRVLNESPKESLLSQDKTSLTFNFAQLPTVETETATEEIACNEKEKKVDVKSEKARLENGKTKRLRNASQNKTNEQSHSSKRSTPGRKKKSEHRVLKEYRWEFLLVDRGLKESLKESPLSQDKLSSTFNFAQLPTVETETATEEIACNEKEKKVDVKSKKAGLENATKNETNQQPASDSRSSRRKKKSEPGVSESSDWQLALVDRVLKEIECAESSALSVHYP</sequence>